<name>A0A392UL48_9FABA</name>
<protein>
    <submittedName>
        <fullName evidence="2">Uncharacterized protein</fullName>
    </submittedName>
</protein>
<dbReference type="Proteomes" id="UP000265520">
    <property type="component" value="Unassembled WGS sequence"/>
</dbReference>
<keyword evidence="3" id="KW-1185">Reference proteome</keyword>
<sequence length="78" mass="8182">GSQPPIAVDGGGSQPPVAADISTLDPASLPPVQLEKRKPNASGPRKTSVAWENFTKLLESECPDPTAACNFCGKRYLC</sequence>
<evidence type="ECO:0000256" key="1">
    <source>
        <dbReference type="SAM" id="MobiDB-lite"/>
    </source>
</evidence>
<reference evidence="2 3" key="1">
    <citation type="journal article" date="2018" name="Front. Plant Sci.">
        <title>Red Clover (Trifolium pratense) and Zigzag Clover (T. medium) - A Picture of Genomic Similarities and Differences.</title>
        <authorList>
            <person name="Dluhosova J."/>
            <person name="Istvanek J."/>
            <person name="Nedelnik J."/>
            <person name="Repkova J."/>
        </authorList>
    </citation>
    <scope>NUCLEOTIDE SEQUENCE [LARGE SCALE GENOMIC DNA]</scope>
    <source>
        <strain evidence="3">cv. 10/8</strain>
        <tissue evidence="2">Leaf</tissue>
    </source>
</reference>
<organism evidence="2 3">
    <name type="scientific">Trifolium medium</name>
    <dbReference type="NCBI Taxonomy" id="97028"/>
    <lineage>
        <taxon>Eukaryota</taxon>
        <taxon>Viridiplantae</taxon>
        <taxon>Streptophyta</taxon>
        <taxon>Embryophyta</taxon>
        <taxon>Tracheophyta</taxon>
        <taxon>Spermatophyta</taxon>
        <taxon>Magnoliopsida</taxon>
        <taxon>eudicotyledons</taxon>
        <taxon>Gunneridae</taxon>
        <taxon>Pentapetalae</taxon>
        <taxon>rosids</taxon>
        <taxon>fabids</taxon>
        <taxon>Fabales</taxon>
        <taxon>Fabaceae</taxon>
        <taxon>Papilionoideae</taxon>
        <taxon>50 kb inversion clade</taxon>
        <taxon>NPAAA clade</taxon>
        <taxon>Hologalegina</taxon>
        <taxon>IRL clade</taxon>
        <taxon>Trifolieae</taxon>
        <taxon>Trifolium</taxon>
    </lineage>
</organism>
<feature type="region of interest" description="Disordered" evidence="1">
    <location>
        <begin position="1"/>
        <end position="47"/>
    </location>
</feature>
<feature type="non-terminal residue" evidence="2">
    <location>
        <position position="1"/>
    </location>
</feature>
<feature type="non-terminal residue" evidence="2">
    <location>
        <position position="78"/>
    </location>
</feature>
<proteinExistence type="predicted"/>
<accession>A0A392UL48</accession>
<dbReference type="AlphaFoldDB" id="A0A392UL48"/>
<dbReference type="EMBL" id="LXQA010855611">
    <property type="protein sequence ID" value="MCI74202.1"/>
    <property type="molecule type" value="Genomic_DNA"/>
</dbReference>
<evidence type="ECO:0000313" key="2">
    <source>
        <dbReference type="EMBL" id="MCI74202.1"/>
    </source>
</evidence>
<evidence type="ECO:0000313" key="3">
    <source>
        <dbReference type="Proteomes" id="UP000265520"/>
    </source>
</evidence>
<comment type="caution">
    <text evidence="2">The sequence shown here is derived from an EMBL/GenBank/DDBJ whole genome shotgun (WGS) entry which is preliminary data.</text>
</comment>